<dbReference type="EMBL" id="JAULSN010000001">
    <property type="protein sequence ID" value="KAK3383167.1"/>
    <property type="molecule type" value="Genomic_DNA"/>
</dbReference>
<dbReference type="SUPFAM" id="SSF51905">
    <property type="entry name" value="FAD/NAD(P)-binding domain"/>
    <property type="match status" value="1"/>
</dbReference>
<dbReference type="Pfam" id="PF01593">
    <property type="entry name" value="Amino_oxidase"/>
    <property type="match status" value="1"/>
</dbReference>
<reference evidence="3" key="1">
    <citation type="journal article" date="2023" name="Mol. Phylogenet. Evol.">
        <title>Genome-scale phylogeny and comparative genomics of the fungal order Sordariales.</title>
        <authorList>
            <person name="Hensen N."/>
            <person name="Bonometti L."/>
            <person name="Westerberg I."/>
            <person name="Brannstrom I.O."/>
            <person name="Guillou S."/>
            <person name="Cros-Aarteil S."/>
            <person name="Calhoun S."/>
            <person name="Haridas S."/>
            <person name="Kuo A."/>
            <person name="Mondo S."/>
            <person name="Pangilinan J."/>
            <person name="Riley R."/>
            <person name="LaButti K."/>
            <person name="Andreopoulos B."/>
            <person name="Lipzen A."/>
            <person name="Chen C."/>
            <person name="Yan M."/>
            <person name="Daum C."/>
            <person name="Ng V."/>
            <person name="Clum A."/>
            <person name="Steindorff A."/>
            <person name="Ohm R.A."/>
            <person name="Martin F."/>
            <person name="Silar P."/>
            <person name="Natvig D.O."/>
            <person name="Lalanne C."/>
            <person name="Gautier V."/>
            <person name="Ament-Velasquez S.L."/>
            <person name="Kruys A."/>
            <person name="Hutchinson M.I."/>
            <person name="Powell A.J."/>
            <person name="Barry K."/>
            <person name="Miller A.N."/>
            <person name="Grigoriev I.V."/>
            <person name="Debuchy R."/>
            <person name="Gladieux P."/>
            <person name="Hiltunen Thoren M."/>
            <person name="Johannesson H."/>
        </authorList>
    </citation>
    <scope>NUCLEOTIDE SEQUENCE</scope>
    <source>
        <strain evidence="3">CBS 958.72</strain>
    </source>
</reference>
<dbReference type="InterPro" id="IPR036188">
    <property type="entry name" value="FAD/NAD-bd_sf"/>
</dbReference>
<gene>
    <name evidence="3" type="ORF">B0T24DRAFT_645600</name>
</gene>
<sequence length="673" mass="73943">MRRGQAFGGIHALQGRRRRVTVSSLCIWSGGLALSSTSTSTSTSTRSLSLSTRFANTNGLSHRRQHDVRDPETSASNGQAARRYATASPTSKPPRTIAVLGGGLTGLTTAYYLTRFMPNARITIYEASDRLGGWIDTDEVTVETPDGTKGTVLFERGARTIKTLTSQPKWDDIVFFDLVTQLSLKSELRYTNHGDHTRRFIYYPDHLVDVTGPVLKPSQPFTSILSCLATLYSLLTEPLFKGVIPSVYNYYKRNPLHATLVSEDVSIGHFFRSAFGRPDMVDNVLSAMIHGIYGGDVNKLSFRSSPFFRIISPVLAKSADEVTVYRDDLDLLFQLSASDPNTFVTAWELLNAEYIWFRNGFRTLTDALEASLRANPKVTIRTGEPVESVTYHSTQTVAVATKKQTTADLHDKVVSTIFAKTLASVTGGKLPTLAKSHAVSILVVNLWYPTPGLNGPNKGFGYLIPQSGAAGNQECVLGVLFDSDRLTGLEPDGIPEGDTLPGTKLTVMMGGHLWDGFPKELWPSKEEAIAMAKAAVARHLDIPQAETDRAVARVKICHECIPQQYTHHTVRMEEARAELESAFRGQLAVAGGSYQPPGVLASLRAGCEMAGQIADSLGSPVGRRMPMRYSNRRASVSDNWSKMIKENPWHEFGDATEELIRRLDNADKQNKAK</sequence>
<name>A0AAE0TXI7_9PEZI</name>
<accession>A0AAE0TXI7</accession>
<dbReference type="InterPro" id="IPR002937">
    <property type="entry name" value="Amino_oxidase"/>
</dbReference>
<dbReference type="InterPro" id="IPR050464">
    <property type="entry name" value="Zeta_carotene_desat/Oxidored"/>
</dbReference>
<evidence type="ECO:0000259" key="2">
    <source>
        <dbReference type="Pfam" id="PF01593"/>
    </source>
</evidence>
<evidence type="ECO:0000313" key="3">
    <source>
        <dbReference type="EMBL" id="KAK3383167.1"/>
    </source>
</evidence>
<dbReference type="SUPFAM" id="SSF54373">
    <property type="entry name" value="FAD-linked reductases, C-terminal domain"/>
    <property type="match status" value="1"/>
</dbReference>
<proteinExistence type="predicted"/>
<protein>
    <recommendedName>
        <fullName evidence="2">Amine oxidase domain-containing protein</fullName>
    </recommendedName>
</protein>
<dbReference type="GO" id="GO:0004729">
    <property type="term" value="F:oxygen-dependent protoporphyrinogen oxidase activity"/>
    <property type="evidence" value="ECO:0007669"/>
    <property type="project" value="TreeGrafter"/>
</dbReference>
<keyword evidence="4" id="KW-1185">Reference proteome</keyword>
<dbReference type="Gene3D" id="3.50.50.60">
    <property type="entry name" value="FAD/NAD(P)-binding domain"/>
    <property type="match status" value="1"/>
</dbReference>
<feature type="domain" description="Amine oxidase" evidence="2">
    <location>
        <begin position="104"/>
        <end position="504"/>
    </location>
</feature>
<dbReference type="AlphaFoldDB" id="A0AAE0TXI7"/>
<dbReference type="GO" id="GO:0005743">
    <property type="term" value="C:mitochondrial inner membrane"/>
    <property type="evidence" value="ECO:0007669"/>
    <property type="project" value="TreeGrafter"/>
</dbReference>
<evidence type="ECO:0000256" key="1">
    <source>
        <dbReference type="SAM" id="MobiDB-lite"/>
    </source>
</evidence>
<dbReference type="PANTHER" id="PTHR42923">
    <property type="entry name" value="PROTOPORPHYRINOGEN OXIDASE"/>
    <property type="match status" value="1"/>
</dbReference>
<comment type="caution">
    <text evidence="3">The sequence shown here is derived from an EMBL/GenBank/DDBJ whole genome shotgun (WGS) entry which is preliminary data.</text>
</comment>
<dbReference type="Proteomes" id="UP001287356">
    <property type="component" value="Unassembled WGS sequence"/>
</dbReference>
<reference evidence="3" key="2">
    <citation type="submission" date="2023-06" db="EMBL/GenBank/DDBJ databases">
        <authorList>
            <consortium name="Lawrence Berkeley National Laboratory"/>
            <person name="Haridas S."/>
            <person name="Hensen N."/>
            <person name="Bonometti L."/>
            <person name="Westerberg I."/>
            <person name="Brannstrom I.O."/>
            <person name="Guillou S."/>
            <person name="Cros-Aarteil S."/>
            <person name="Calhoun S."/>
            <person name="Kuo A."/>
            <person name="Mondo S."/>
            <person name="Pangilinan J."/>
            <person name="Riley R."/>
            <person name="Labutti K."/>
            <person name="Andreopoulos B."/>
            <person name="Lipzen A."/>
            <person name="Chen C."/>
            <person name="Yanf M."/>
            <person name="Daum C."/>
            <person name="Ng V."/>
            <person name="Clum A."/>
            <person name="Steindorff A."/>
            <person name="Ohm R."/>
            <person name="Martin F."/>
            <person name="Silar P."/>
            <person name="Natvig D."/>
            <person name="Lalanne C."/>
            <person name="Gautier V."/>
            <person name="Ament-Velasquez S.L."/>
            <person name="Kruys A."/>
            <person name="Hutchinson M.I."/>
            <person name="Powell A.J."/>
            <person name="Barry K."/>
            <person name="Miller A.N."/>
            <person name="Grigoriev I.V."/>
            <person name="Debuchy R."/>
            <person name="Gladieux P."/>
            <person name="Thoren M.H."/>
            <person name="Johannesson H."/>
        </authorList>
    </citation>
    <scope>NUCLEOTIDE SEQUENCE</scope>
    <source>
        <strain evidence="3">CBS 958.72</strain>
    </source>
</reference>
<organism evidence="3 4">
    <name type="scientific">Lasiosphaeria ovina</name>
    <dbReference type="NCBI Taxonomy" id="92902"/>
    <lineage>
        <taxon>Eukaryota</taxon>
        <taxon>Fungi</taxon>
        <taxon>Dikarya</taxon>
        <taxon>Ascomycota</taxon>
        <taxon>Pezizomycotina</taxon>
        <taxon>Sordariomycetes</taxon>
        <taxon>Sordariomycetidae</taxon>
        <taxon>Sordariales</taxon>
        <taxon>Lasiosphaeriaceae</taxon>
        <taxon>Lasiosphaeria</taxon>
    </lineage>
</organism>
<evidence type="ECO:0000313" key="4">
    <source>
        <dbReference type="Proteomes" id="UP001287356"/>
    </source>
</evidence>
<dbReference type="PANTHER" id="PTHR42923:SF3">
    <property type="entry name" value="PROTOPORPHYRINOGEN OXIDASE"/>
    <property type="match status" value="1"/>
</dbReference>
<feature type="region of interest" description="Disordered" evidence="1">
    <location>
        <begin position="58"/>
        <end position="92"/>
    </location>
</feature>